<evidence type="ECO:0000313" key="9">
    <source>
        <dbReference type="EMBL" id="GER28521.1"/>
    </source>
</evidence>
<keyword evidence="5" id="KW-0539">Nucleus</keyword>
<comment type="caution">
    <text evidence="9">The sequence shown here is derived from an EMBL/GenBank/DDBJ whole genome shotgun (WGS) entry which is preliminary data.</text>
</comment>
<dbReference type="PANTHER" id="PTHR47287:SF9">
    <property type="entry name" value="ZINC FINGER PROTEIN 4-LIKE"/>
    <property type="match status" value="1"/>
</dbReference>
<dbReference type="InterPro" id="IPR036236">
    <property type="entry name" value="Znf_C2H2_sf"/>
</dbReference>
<dbReference type="EMBL" id="BKCP01002669">
    <property type="protein sequence ID" value="GER28521.1"/>
    <property type="molecule type" value="Genomic_DNA"/>
</dbReference>
<keyword evidence="4" id="KW-0862">Zinc</keyword>
<evidence type="ECO:0000256" key="1">
    <source>
        <dbReference type="ARBA" id="ARBA00004123"/>
    </source>
</evidence>
<evidence type="ECO:0000256" key="4">
    <source>
        <dbReference type="ARBA" id="ARBA00022833"/>
    </source>
</evidence>
<keyword evidence="10" id="KW-1185">Reference proteome</keyword>
<dbReference type="GO" id="GO:0008270">
    <property type="term" value="F:zinc ion binding"/>
    <property type="evidence" value="ECO:0007669"/>
    <property type="project" value="UniProtKB-KW"/>
</dbReference>
<name>A0A5A7P766_STRAF</name>
<dbReference type="InterPro" id="IPR013087">
    <property type="entry name" value="Znf_C2H2_type"/>
</dbReference>
<evidence type="ECO:0000259" key="8">
    <source>
        <dbReference type="PROSITE" id="PS50157"/>
    </source>
</evidence>
<dbReference type="SUPFAM" id="SSF57667">
    <property type="entry name" value="beta-beta-alpha zinc fingers"/>
    <property type="match status" value="1"/>
</dbReference>
<dbReference type="OrthoDB" id="1736050at2759"/>
<feature type="domain" description="C2H2-type" evidence="8">
    <location>
        <begin position="49"/>
        <end position="76"/>
    </location>
</feature>
<dbReference type="Gene3D" id="3.30.160.60">
    <property type="entry name" value="Classic Zinc Finger"/>
    <property type="match status" value="1"/>
</dbReference>
<dbReference type="PROSITE" id="PS50157">
    <property type="entry name" value="ZINC_FINGER_C2H2_2"/>
    <property type="match status" value="1"/>
</dbReference>
<gene>
    <name evidence="9" type="ORF">STAS_04317</name>
</gene>
<evidence type="ECO:0000256" key="2">
    <source>
        <dbReference type="ARBA" id="ARBA00022723"/>
    </source>
</evidence>
<dbReference type="PROSITE" id="PS00028">
    <property type="entry name" value="ZINC_FINGER_C2H2_1"/>
    <property type="match status" value="1"/>
</dbReference>
<dbReference type="Proteomes" id="UP000325081">
    <property type="component" value="Unassembled WGS sequence"/>
</dbReference>
<evidence type="ECO:0000313" key="10">
    <source>
        <dbReference type="Proteomes" id="UP000325081"/>
    </source>
</evidence>
<dbReference type="GO" id="GO:0009788">
    <property type="term" value="P:negative regulation of abscisic acid-activated signaling pathway"/>
    <property type="evidence" value="ECO:0007669"/>
    <property type="project" value="InterPro"/>
</dbReference>
<accession>A0A5A7P766</accession>
<evidence type="ECO:0000256" key="6">
    <source>
        <dbReference type="PROSITE-ProRule" id="PRU00042"/>
    </source>
</evidence>
<evidence type="ECO:0000256" key="7">
    <source>
        <dbReference type="SAM" id="MobiDB-lite"/>
    </source>
</evidence>
<dbReference type="AlphaFoldDB" id="A0A5A7P766"/>
<dbReference type="InterPro" id="IPR044246">
    <property type="entry name" value="ZFP3-like"/>
</dbReference>
<evidence type="ECO:0000256" key="3">
    <source>
        <dbReference type="ARBA" id="ARBA00022771"/>
    </source>
</evidence>
<comment type="subcellular location">
    <subcellularLocation>
        <location evidence="1">Nucleus</location>
    </subcellularLocation>
</comment>
<feature type="region of interest" description="Disordered" evidence="7">
    <location>
        <begin position="181"/>
        <end position="225"/>
    </location>
</feature>
<dbReference type="PANTHER" id="PTHR47287">
    <property type="entry name" value="C2H2 AND C2HC ZINC FINGERS SUPERFAMILY PROTEIN"/>
    <property type="match status" value="1"/>
</dbReference>
<dbReference type="GO" id="GO:0005634">
    <property type="term" value="C:nucleus"/>
    <property type="evidence" value="ECO:0007669"/>
    <property type="project" value="UniProtKB-SubCell"/>
</dbReference>
<reference evidence="10" key="1">
    <citation type="journal article" date="2019" name="Curr. Biol.">
        <title>Genome Sequence of Striga asiatica Provides Insight into the Evolution of Plant Parasitism.</title>
        <authorList>
            <person name="Yoshida S."/>
            <person name="Kim S."/>
            <person name="Wafula E.K."/>
            <person name="Tanskanen J."/>
            <person name="Kim Y.M."/>
            <person name="Honaas L."/>
            <person name="Yang Z."/>
            <person name="Spallek T."/>
            <person name="Conn C.E."/>
            <person name="Ichihashi Y."/>
            <person name="Cheong K."/>
            <person name="Cui S."/>
            <person name="Der J.P."/>
            <person name="Gundlach H."/>
            <person name="Jiao Y."/>
            <person name="Hori C."/>
            <person name="Ishida J.K."/>
            <person name="Kasahara H."/>
            <person name="Kiba T."/>
            <person name="Kim M.S."/>
            <person name="Koo N."/>
            <person name="Laohavisit A."/>
            <person name="Lee Y.H."/>
            <person name="Lumba S."/>
            <person name="McCourt P."/>
            <person name="Mortimer J.C."/>
            <person name="Mutuku J.M."/>
            <person name="Nomura T."/>
            <person name="Sasaki-Sekimoto Y."/>
            <person name="Seto Y."/>
            <person name="Wang Y."/>
            <person name="Wakatake T."/>
            <person name="Sakakibara H."/>
            <person name="Demura T."/>
            <person name="Yamaguchi S."/>
            <person name="Yoneyama K."/>
            <person name="Manabe R.I."/>
            <person name="Nelson D.C."/>
            <person name="Schulman A.H."/>
            <person name="Timko M.P."/>
            <person name="dePamphilis C.W."/>
            <person name="Choi D."/>
            <person name="Shirasu K."/>
        </authorList>
    </citation>
    <scope>NUCLEOTIDE SEQUENCE [LARGE SCALE GENOMIC DNA]</scope>
    <source>
        <strain evidence="10">cv. UVA1</strain>
    </source>
</reference>
<keyword evidence="2" id="KW-0479">Metal-binding</keyword>
<protein>
    <submittedName>
        <fullName evidence="9">Zinc finger family protein</fullName>
    </submittedName>
</protein>
<sequence length="225" mass="24485">MDTSEESPADNSLENSIVVDLKLANGADELASNGSPNLKFEKSHNRKTFMCNFCHREFSTSQALGGHQNAHKQERAIAKHGHGSTSGYTYYAYPGFYGSFNNKPPLGIIKSESMIHKPYRYQPPWPPSSGPYDYRLGHEKVSRAYLLGPPSLGPYDKLTMEKIRSAVQIGGGGSSAGLKLELNLNPSVNPGATTQGNDNRRQRLGNAGGGNNQMDESGIDLDLKL</sequence>
<evidence type="ECO:0000256" key="5">
    <source>
        <dbReference type="ARBA" id="ARBA00023242"/>
    </source>
</evidence>
<keyword evidence="3 6" id="KW-0863">Zinc-finger</keyword>
<proteinExistence type="predicted"/>
<organism evidence="9 10">
    <name type="scientific">Striga asiatica</name>
    <name type="common">Asiatic witchweed</name>
    <name type="synonym">Buchnera asiatica</name>
    <dbReference type="NCBI Taxonomy" id="4170"/>
    <lineage>
        <taxon>Eukaryota</taxon>
        <taxon>Viridiplantae</taxon>
        <taxon>Streptophyta</taxon>
        <taxon>Embryophyta</taxon>
        <taxon>Tracheophyta</taxon>
        <taxon>Spermatophyta</taxon>
        <taxon>Magnoliopsida</taxon>
        <taxon>eudicotyledons</taxon>
        <taxon>Gunneridae</taxon>
        <taxon>Pentapetalae</taxon>
        <taxon>asterids</taxon>
        <taxon>lamiids</taxon>
        <taxon>Lamiales</taxon>
        <taxon>Orobanchaceae</taxon>
        <taxon>Buchnereae</taxon>
        <taxon>Striga</taxon>
    </lineage>
</organism>
<feature type="compositionally biased region" description="Polar residues" evidence="7">
    <location>
        <begin position="184"/>
        <end position="197"/>
    </location>
</feature>